<keyword evidence="1" id="KW-0472">Membrane</keyword>
<keyword evidence="3" id="KW-1185">Reference proteome</keyword>
<dbReference type="Gene3D" id="1.20.1250.20">
    <property type="entry name" value="MFS general substrate transporter like domains"/>
    <property type="match status" value="2"/>
</dbReference>
<organism evidence="2 3">
    <name type="scientific">Rhizopus stolonifer</name>
    <name type="common">Rhizopus nigricans</name>
    <dbReference type="NCBI Taxonomy" id="4846"/>
    <lineage>
        <taxon>Eukaryota</taxon>
        <taxon>Fungi</taxon>
        <taxon>Fungi incertae sedis</taxon>
        <taxon>Mucoromycota</taxon>
        <taxon>Mucoromycotina</taxon>
        <taxon>Mucoromycetes</taxon>
        <taxon>Mucorales</taxon>
        <taxon>Mucorineae</taxon>
        <taxon>Rhizopodaceae</taxon>
        <taxon>Rhizopus</taxon>
    </lineage>
</organism>
<reference evidence="2 3" key="1">
    <citation type="journal article" date="2018" name="G3 (Bethesda)">
        <title>Phylogenetic and Phylogenomic Definition of Rhizopus Species.</title>
        <authorList>
            <person name="Gryganskyi A.P."/>
            <person name="Golan J."/>
            <person name="Dolatabadi S."/>
            <person name="Mondo S."/>
            <person name="Robb S."/>
            <person name="Idnurm A."/>
            <person name="Muszewska A."/>
            <person name="Steczkiewicz K."/>
            <person name="Masonjones S."/>
            <person name="Liao H.L."/>
            <person name="Gajdeczka M.T."/>
            <person name="Anike F."/>
            <person name="Vuek A."/>
            <person name="Anishchenko I.M."/>
            <person name="Voigt K."/>
            <person name="de Hoog G.S."/>
            <person name="Smith M.E."/>
            <person name="Heitman J."/>
            <person name="Vilgalys R."/>
            <person name="Stajich J.E."/>
        </authorList>
    </citation>
    <scope>NUCLEOTIDE SEQUENCE [LARGE SCALE GENOMIC DNA]</scope>
    <source>
        <strain evidence="2 3">LSU 92-RS-03</strain>
    </source>
</reference>
<comment type="caution">
    <text evidence="2">The sequence shown here is derived from an EMBL/GenBank/DDBJ whole genome shotgun (WGS) entry which is preliminary data.</text>
</comment>
<feature type="transmembrane region" description="Helical" evidence="1">
    <location>
        <begin position="400"/>
        <end position="420"/>
    </location>
</feature>
<feature type="transmembrane region" description="Helical" evidence="1">
    <location>
        <begin position="244"/>
        <end position="266"/>
    </location>
</feature>
<feature type="transmembrane region" description="Helical" evidence="1">
    <location>
        <begin position="328"/>
        <end position="353"/>
    </location>
</feature>
<feature type="transmembrane region" description="Helical" evidence="1">
    <location>
        <begin position="53"/>
        <end position="77"/>
    </location>
</feature>
<dbReference type="Proteomes" id="UP000253551">
    <property type="component" value="Unassembled WGS sequence"/>
</dbReference>
<dbReference type="InterPro" id="IPR036259">
    <property type="entry name" value="MFS_trans_sf"/>
</dbReference>
<feature type="transmembrane region" description="Helical" evidence="1">
    <location>
        <begin position="303"/>
        <end position="322"/>
    </location>
</feature>
<dbReference type="EMBL" id="PJQM01000828">
    <property type="protein sequence ID" value="RCI03974.1"/>
    <property type="molecule type" value="Genomic_DNA"/>
</dbReference>
<evidence type="ECO:0008006" key="4">
    <source>
        <dbReference type="Google" id="ProtNLM"/>
    </source>
</evidence>
<keyword evidence="1" id="KW-1133">Transmembrane helix</keyword>
<feature type="transmembrane region" description="Helical" evidence="1">
    <location>
        <begin position="27"/>
        <end position="47"/>
    </location>
</feature>
<feature type="transmembrane region" description="Helical" evidence="1">
    <location>
        <begin position="98"/>
        <end position="114"/>
    </location>
</feature>
<evidence type="ECO:0000313" key="3">
    <source>
        <dbReference type="Proteomes" id="UP000253551"/>
    </source>
</evidence>
<evidence type="ECO:0000256" key="1">
    <source>
        <dbReference type="SAM" id="Phobius"/>
    </source>
</evidence>
<accession>A0A367KP42</accession>
<dbReference type="OrthoDB" id="2286425at2759"/>
<name>A0A367KP42_RHIST</name>
<proteinExistence type="predicted"/>
<feature type="transmembrane region" description="Helical" evidence="1">
    <location>
        <begin position="272"/>
        <end position="291"/>
    </location>
</feature>
<dbReference type="SUPFAM" id="SSF103473">
    <property type="entry name" value="MFS general substrate transporter"/>
    <property type="match status" value="1"/>
</dbReference>
<gene>
    <name evidence="2" type="ORF">CU098_011801</name>
</gene>
<sequence>MTCTVLLRIPSAMMWVHIIDRYPHLHGVLTGLLTAIGALGILLILSVPPHWTIFILPAAIVSCLLDGFFFQSIEVVIDSAIIKILNDYKILYGHERKWGKYTSALMTLVIAYFLKDDHDFDTLIIILLLGSVALFLLSLSTSVQSADPTLLLGKQPLLNPEIVYKPYHLFGEHLSHISEEDASMLQRITTTHSKFIPSITDLYPSFELARLPFPPVSSSSIVVLSLFRSVDDQDEQEKRIERSILLSLLFLGTVYGMTQSMIYLFLYDTFKVPMPILGLVGFMMIMSSPLAEHWFHRVSSPPWIIPAFSYVALLSSTIAYMYLIPDTILTLILVVFLQLCQGLSFHFIWLSAIQKVNTVLLTDDKRIILKGSMSAVYSHLGYALGILITGYLLTNQVYSIYEYSIPLTLLSAILTWEWSFCE</sequence>
<protein>
    <recommendedName>
        <fullName evidence="4">Major facilitator superfamily associated domain-containing protein</fullName>
    </recommendedName>
</protein>
<feature type="transmembrane region" description="Helical" evidence="1">
    <location>
        <begin position="374"/>
        <end position="394"/>
    </location>
</feature>
<dbReference type="GO" id="GO:0016020">
    <property type="term" value="C:membrane"/>
    <property type="evidence" value="ECO:0007669"/>
    <property type="project" value="UniProtKB-SubCell"/>
</dbReference>
<evidence type="ECO:0000313" key="2">
    <source>
        <dbReference type="EMBL" id="RCI03974.1"/>
    </source>
</evidence>
<dbReference type="AlphaFoldDB" id="A0A367KP42"/>
<keyword evidence="1" id="KW-0812">Transmembrane</keyword>
<feature type="transmembrane region" description="Helical" evidence="1">
    <location>
        <begin position="120"/>
        <end position="139"/>
    </location>
</feature>